<dbReference type="Proteomes" id="UP001338309">
    <property type="component" value="Unassembled WGS sequence"/>
</dbReference>
<reference evidence="2 3" key="1">
    <citation type="submission" date="2023-08" db="EMBL/GenBank/DDBJ databases">
        <title>Draft genome sequence of Algoriphagus confluentis.</title>
        <authorList>
            <person name="Takatani N."/>
            <person name="Hosokawa M."/>
            <person name="Sawabe T."/>
        </authorList>
    </citation>
    <scope>NUCLEOTIDE SEQUENCE [LARGE SCALE GENOMIC DNA]</scope>
    <source>
        <strain evidence="2 3">NBRC 111222</strain>
    </source>
</reference>
<dbReference type="EMBL" id="BTPD01000020">
    <property type="protein sequence ID" value="GMQ31523.1"/>
    <property type="molecule type" value="Genomic_DNA"/>
</dbReference>
<dbReference type="SMART" id="SM00100">
    <property type="entry name" value="cNMP"/>
    <property type="match status" value="1"/>
</dbReference>
<dbReference type="InterPro" id="IPR000595">
    <property type="entry name" value="cNMP-bd_dom"/>
</dbReference>
<comment type="caution">
    <text evidence="2">The sequence shown here is derived from an EMBL/GenBank/DDBJ whole genome shotgun (WGS) entry which is preliminary data.</text>
</comment>
<protein>
    <submittedName>
        <fullName evidence="2">Crp/Fnr family transcriptional regulator</fullName>
    </submittedName>
</protein>
<dbReference type="PROSITE" id="PS50042">
    <property type="entry name" value="CNMP_BINDING_3"/>
    <property type="match status" value="1"/>
</dbReference>
<dbReference type="RefSeq" id="WP_338226288.1">
    <property type="nucleotide sequence ID" value="NZ_BTPD01000020.1"/>
</dbReference>
<evidence type="ECO:0000313" key="3">
    <source>
        <dbReference type="Proteomes" id="UP001338309"/>
    </source>
</evidence>
<dbReference type="SUPFAM" id="SSF51206">
    <property type="entry name" value="cAMP-binding domain-like"/>
    <property type="match status" value="1"/>
</dbReference>
<dbReference type="Pfam" id="PF00027">
    <property type="entry name" value="cNMP_binding"/>
    <property type="match status" value="1"/>
</dbReference>
<proteinExistence type="predicted"/>
<sequence length="212" mass="24785">MKPTHLKLLESHLNSLRILGSEEIESFISKVKLRKFRKNEYLIKEGEISSELIFVTKGIFRTYFTPSQGSVVTYGFTFENNFLAAYSSFITQKESGENIQAVVNSEAFIIAKDQLEQLANQYPGWTRFLKIYSEQQYLHMERLLKRVYQENAETRYVRLIKNQPHYFQHLPLNHIASYLGITQRHLSRIRKGIMVKEMEDSKNGKKPSSSPN</sequence>
<keyword evidence="3" id="KW-1185">Reference proteome</keyword>
<dbReference type="CDD" id="cd00038">
    <property type="entry name" value="CAP_ED"/>
    <property type="match status" value="1"/>
</dbReference>
<feature type="domain" description="Cyclic nucleotide-binding" evidence="1">
    <location>
        <begin position="15"/>
        <end position="118"/>
    </location>
</feature>
<evidence type="ECO:0000259" key="1">
    <source>
        <dbReference type="PROSITE" id="PS50042"/>
    </source>
</evidence>
<dbReference type="InterPro" id="IPR014710">
    <property type="entry name" value="RmlC-like_jellyroll"/>
</dbReference>
<dbReference type="Gene3D" id="2.60.120.10">
    <property type="entry name" value="Jelly Rolls"/>
    <property type="match status" value="1"/>
</dbReference>
<name>A0ABQ6PWH3_9BACT</name>
<accession>A0ABQ6PWH3</accession>
<evidence type="ECO:0000313" key="2">
    <source>
        <dbReference type="EMBL" id="GMQ31523.1"/>
    </source>
</evidence>
<organism evidence="2 3">
    <name type="scientific">Algoriphagus confluentis</name>
    <dbReference type="NCBI Taxonomy" id="1697556"/>
    <lineage>
        <taxon>Bacteria</taxon>
        <taxon>Pseudomonadati</taxon>
        <taxon>Bacteroidota</taxon>
        <taxon>Cytophagia</taxon>
        <taxon>Cytophagales</taxon>
        <taxon>Cyclobacteriaceae</taxon>
        <taxon>Algoriphagus</taxon>
    </lineage>
</organism>
<gene>
    <name evidence="2" type="ORF">Aconfl_41680</name>
</gene>
<dbReference type="InterPro" id="IPR018490">
    <property type="entry name" value="cNMP-bd_dom_sf"/>
</dbReference>